<protein>
    <submittedName>
        <fullName evidence="6">DNA polymerase III subunit delta</fullName>
    </submittedName>
</protein>
<reference evidence="6 7" key="1">
    <citation type="journal article" date="2009" name="Mol. Plant Microbe Interact.">
        <title>Complete genome sequence of citrus huanglongbing bacterium, 'Candidatus Liberibacter asiaticus' obtained through metagenomics.</title>
        <authorList>
            <person name="Duan Y."/>
            <person name="Zhou L."/>
            <person name="Hall D.G."/>
            <person name="Li W."/>
            <person name="Doddapaneni H."/>
            <person name="Lin H."/>
            <person name="Liu L."/>
            <person name="Vahling C.M."/>
            <person name="Gabriel D.W."/>
            <person name="Williams K.P."/>
            <person name="Dickerman A."/>
            <person name="Sun Y."/>
            <person name="Gottwald T."/>
        </authorList>
    </citation>
    <scope>NUCLEOTIDE SEQUENCE [LARGE SCALE GENOMIC DNA]</scope>
    <source>
        <strain evidence="7">psy62</strain>
    </source>
</reference>
<reference evidence="6 7" key="2">
    <citation type="journal article" date="2011" name="Appl. Environ. Microbiol.">
        <title>Diversity and plasticity of the intracellular plant pathogen and insect symbiont, 'Candidatus Liberibacter asiaticus', revealed by hyper variable prophage genes with intragenic tandem repeats.</title>
        <authorList>
            <person name="Zhou L."/>
            <person name="Powell C.A."/>
            <person name="Hoffman M.T."/>
            <person name="Li W."/>
            <person name="Fan G."/>
            <person name="Liu B."/>
            <person name="Lin H."/>
            <person name="Duan Y."/>
        </authorList>
    </citation>
    <scope>NUCLEOTIDE SEQUENCE [LARGE SCALE GENOMIC DNA]</scope>
    <source>
        <strain evidence="7">psy62</strain>
    </source>
</reference>
<dbReference type="KEGG" id="las:CLIBASIA_03475"/>
<evidence type="ECO:0000313" key="6">
    <source>
        <dbReference type="EMBL" id="ACT57277.1"/>
    </source>
</evidence>
<evidence type="ECO:0000259" key="5">
    <source>
        <dbReference type="Pfam" id="PF06144"/>
    </source>
</evidence>
<keyword evidence="2" id="KW-0548">Nucleotidyltransferase</keyword>
<dbReference type="GO" id="GO:0003677">
    <property type="term" value="F:DNA binding"/>
    <property type="evidence" value="ECO:0007669"/>
    <property type="project" value="InterPro"/>
</dbReference>
<dbReference type="InterPro" id="IPR010372">
    <property type="entry name" value="DNA_pol3_delta_N"/>
</dbReference>
<dbReference type="GO" id="GO:0009360">
    <property type="term" value="C:DNA polymerase III complex"/>
    <property type="evidence" value="ECO:0007669"/>
    <property type="project" value="InterPro"/>
</dbReference>
<keyword evidence="4" id="KW-0239">DNA-directed DNA polymerase</keyword>
<dbReference type="InterPro" id="IPR005790">
    <property type="entry name" value="DNA_polIII_delta"/>
</dbReference>
<keyword evidence="1" id="KW-0808">Transferase</keyword>
<dbReference type="SMR" id="C6XFX4"/>
<dbReference type="GO" id="GO:0003887">
    <property type="term" value="F:DNA-directed DNA polymerase activity"/>
    <property type="evidence" value="ECO:0007669"/>
    <property type="project" value="UniProtKB-KW"/>
</dbReference>
<name>C6XFX4_LIBAP</name>
<dbReference type="SUPFAM" id="SSF52540">
    <property type="entry name" value="P-loop containing nucleoside triphosphate hydrolases"/>
    <property type="match status" value="1"/>
</dbReference>
<dbReference type="NCBIfam" id="TIGR01128">
    <property type="entry name" value="holA"/>
    <property type="match status" value="1"/>
</dbReference>
<dbReference type="PANTHER" id="PTHR34388:SF1">
    <property type="entry name" value="DNA POLYMERASE III SUBUNIT DELTA"/>
    <property type="match status" value="1"/>
</dbReference>
<dbReference type="Gene3D" id="3.40.50.300">
    <property type="entry name" value="P-loop containing nucleotide triphosphate hydrolases"/>
    <property type="match status" value="1"/>
</dbReference>
<keyword evidence="3" id="KW-0235">DNA replication</keyword>
<gene>
    <name evidence="6" type="primary">holA</name>
    <name evidence="6" type="ordered locus">CLIBASIA_03475</name>
</gene>
<feature type="domain" description="DNA polymerase III delta N-terminal" evidence="5">
    <location>
        <begin position="25"/>
        <end position="137"/>
    </location>
</feature>
<dbReference type="AlphaFoldDB" id="C6XFX4"/>
<accession>C6XFX4</accession>
<evidence type="ECO:0000256" key="4">
    <source>
        <dbReference type="ARBA" id="ARBA00022932"/>
    </source>
</evidence>
<organism evidence="6 7">
    <name type="scientific">Liberibacter asiaticus (strain psy62)</name>
    <dbReference type="NCBI Taxonomy" id="537021"/>
    <lineage>
        <taxon>Bacteria</taxon>
        <taxon>Pseudomonadati</taxon>
        <taxon>Pseudomonadota</taxon>
        <taxon>Alphaproteobacteria</taxon>
        <taxon>Hyphomicrobiales</taxon>
        <taxon>Rhizobiaceae</taxon>
        <taxon>Liberibacter</taxon>
    </lineage>
</organism>
<proteinExistence type="predicted"/>
<dbReference type="Pfam" id="PF06144">
    <property type="entry name" value="DNA_pol3_delta"/>
    <property type="match status" value="1"/>
</dbReference>
<dbReference type="OrthoDB" id="9804983at2"/>
<evidence type="ECO:0000313" key="7">
    <source>
        <dbReference type="Proteomes" id="UP000002744"/>
    </source>
</evidence>
<dbReference type="EMBL" id="CP001677">
    <property type="protein sequence ID" value="ACT57277.1"/>
    <property type="molecule type" value="Genomic_DNA"/>
</dbReference>
<dbReference type="Proteomes" id="UP000002744">
    <property type="component" value="Chromosome"/>
</dbReference>
<evidence type="ECO:0000256" key="2">
    <source>
        <dbReference type="ARBA" id="ARBA00022695"/>
    </source>
</evidence>
<dbReference type="eggNOG" id="COG1466">
    <property type="taxonomic scope" value="Bacteria"/>
</dbReference>
<dbReference type="Gene3D" id="1.10.8.60">
    <property type="match status" value="1"/>
</dbReference>
<dbReference type="HOGENOM" id="CLU_068860_1_0_5"/>
<sequence>MATIESHKFIQKSTKNLFLSHFVFIFYGSDKGLIFELINQFKKNISITYHDPFSLVVLNALEIQKNISTFWNEINSTSLFSKKKIILIENLSTEKKVLDCLEEIIIKNICNHIIIIKSNEIKKNNTLRKIAEKFTSVLAISCYPDNKIHLMDLIEESLLIGQKSISKEAKQILLANLGGDRIASRNELQKLSSYCLEDILITEQHVKDIICDTHVLYIEEIINATIQGKIYNAIMLADFFLASKMPSHALLHGFLQKFQLLEKIHIIKECSNISFEKIIQKTEKNIIPMKRNILQESLRIWNKNLVRETLHKIDHRIHLARKKKYLEKNIIFQTILYIAQTACKNNNFYKRT</sequence>
<evidence type="ECO:0000256" key="1">
    <source>
        <dbReference type="ARBA" id="ARBA00022679"/>
    </source>
</evidence>
<dbReference type="RefSeq" id="WP_012778738.1">
    <property type="nucleotide sequence ID" value="NC_012985.3"/>
</dbReference>
<evidence type="ECO:0000256" key="3">
    <source>
        <dbReference type="ARBA" id="ARBA00022705"/>
    </source>
</evidence>
<dbReference type="PANTHER" id="PTHR34388">
    <property type="entry name" value="DNA POLYMERASE III SUBUNIT DELTA"/>
    <property type="match status" value="1"/>
</dbReference>
<dbReference type="InterPro" id="IPR027417">
    <property type="entry name" value="P-loop_NTPase"/>
</dbReference>
<dbReference type="GO" id="GO:0006261">
    <property type="term" value="P:DNA-templated DNA replication"/>
    <property type="evidence" value="ECO:0007669"/>
    <property type="project" value="TreeGrafter"/>
</dbReference>
<dbReference type="STRING" id="537021.CLIBASIA_03475"/>